<feature type="signal peptide" evidence="6">
    <location>
        <begin position="1"/>
        <end position="22"/>
    </location>
</feature>
<dbReference type="Proteomes" id="UP000297245">
    <property type="component" value="Unassembled WGS sequence"/>
</dbReference>
<dbReference type="AlphaFoldDB" id="A0A4S8LEI9"/>
<gene>
    <name evidence="8" type="ORF">K435DRAFT_969940</name>
</gene>
<dbReference type="PROSITE" id="PS52012">
    <property type="entry name" value="CFEM"/>
    <property type="match status" value="1"/>
</dbReference>
<feature type="domain" description="CFEM" evidence="7">
    <location>
        <begin position="2"/>
        <end position="111"/>
    </location>
</feature>
<feature type="compositionally biased region" description="Polar residues" evidence="5">
    <location>
        <begin position="154"/>
        <end position="177"/>
    </location>
</feature>
<evidence type="ECO:0000256" key="5">
    <source>
        <dbReference type="SAM" id="MobiDB-lite"/>
    </source>
</evidence>
<dbReference type="EMBL" id="ML179455">
    <property type="protein sequence ID" value="THU87334.1"/>
    <property type="molecule type" value="Genomic_DNA"/>
</dbReference>
<name>A0A4S8LEI9_DENBC</name>
<keyword evidence="4" id="KW-1015">Disulfide bond</keyword>
<evidence type="ECO:0000259" key="7">
    <source>
        <dbReference type="PROSITE" id="PS52012"/>
    </source>
</evidence>
<keyword evidence="3 6" id="KW-0732">Signal</keyword>
<evidence type="ECO:0000256" key="2">
    <source>
        <dbReference type="ARBA" id="ARBA00022525"/>
    </source>
</evidence>
<dbReference type="GO" id="GO:0005576">
    <property type="term" value="C:extracellular region"/>
    <property type="evidence" value="ECO:0007669"/>
    <property type="project" value="UniProtKB-SubCell"/>
</dbReference>
<evidence type="ECO:0000256" key="4">
    <source>
        <dbReference type="ARBA" id="ARBA00023157"/>
    </source>
</evidence>
<keyword evidence="9" id="KW-1185">Reference proteome</keyword>
<keyword evidence="2" id="KW-0964">Secreted</keyword>
<feature type="compositionally biased region" description="Low complexity" evidence="5">
    <location>
        <begin position="178"/>
        <end position="193"/>
    </location>
</feature>
<evidence type="ECO:0000313" key="8">
    <source>
        <dbReference type="EMBL" id="THU87334.1"/>
    </source>
</evidence>
<dbReference type="Pfam" id="PF05730">
    <property type="entry name" value="CFEM"/>
    <property type="match status" value="1"/>
</dbReference>
<evidence type="ECO:0000256" key="1">
    <source>
        <dbReference type="ARBA" id="ARBA00004613"/>
    </source>
</evidence>
<accession>A0A4S8LEI9</accession>
<feature type="compositionally biased region" description="Polar residues" evidence="5">
    <location>
        <begin position="194"/>
        <end position="210"/>
    </location>
</feature>
<feature type="region of interest" description="Disordered" evidence="5">
    <location>
        <begin position="93"/>
        <end position="124"/>
    </location>
</feature>
<protein>
    <recommendedName>
        <fullName evidence="7">CFEM domain-containing protein</fullName>
    </recommendedName>
</protein>
<reference evidence="8 9" key="1">
    <citation type="journal article" date="2019" name="Nat. Ecol. Evol.">
        <title>Megaphylogeny resolves global patterns of mushroom evolution.</title>
        <authorList>
            <person name="Varga T."/>
            <person name="Krizsan K."/>
            <person name="Foldi C."/>
            <person name="Dima B."/>
            <person name="Sanchez-Garcia M."/>
            <person name="Sanchez-Ramirez S."/>
            <person name="Szollosi G.J."/>
            <person name="Szarkandi J.G."/>
            <person name="Papp V."/>
            <person name="Albert L."/>
            <person name="Andreopoulos W."/>
            <person name="Angelini C."/>
            <person name="Antonin V."/>
            <person name="Barry K.W."/>
            <person name="Bougher N.L."/>
            <person name="Buchanan P."/>
            <person name="Buyck B."/>
            <person name="Bense V."/>
            <person name="Catcheside P."/>
            <person name="Chovatia M."/>
            <person name="Cooper J."/>
            <person name="Damon W."/>
            <person name="Desjardin D."/>
            <person name="Finy P."/>
            <person name="Geml J."/>
            <person name="Haridas S."/>
            <person name="Hughes K."/>
            <person name="Justo A."/>
            <person name="Karasinski D."/>
            <person name="Kautmanova I."/>
            <person name="Kiss B."/>
            <person name="Kocsube S."/>
            <person name="Kotiranta H."/>
            <person name="LaButti K.M."/>
            <person name="Lechner B.E."/>
            <person name="Liimatainen K."/>
            <person name="Lipzen A."/>
            <person name="Lukacs Z."/>
            <person name="Mihaltcheva S."/>
            <person name="Morgado L.N."/>
            <person name="Niskanen T."/>
            <person name="Noordeloos M.E."/>
            <person name="Ohm R.A."/>
            <person name="Ortiz-Santana B."/>
            <person name="Ovrebo C."/>
            <person name="Racz N."/>
            <person name="Riley R."/>
            <person name="Savchenko A."/>
            <person name="Shiryaev A."/>
            <person name="Soop K."/>
            <person name="Spirin V."/>
            <person name="Szebenyi C."/>
            <person name="Tomsovsky M."/>
            <person name="Tulloss R.E."/>
            <person name="Uehling J."/>
            <person name="Grigoriev I.V."/>
            <person name="Vagvolgyi C."/>
            <person name="Papp T."/>
            <person name="Martin F.M."/>
            <person name="Miettinen O."/>
            <person name="Hibbett D.S."/>
            <person name="Nagy L.G."/>
        </authorList>
    </citation>
    <scope>NUCLEOTIDE SEQUENCE [LARGE SCALE GENOMIC DNA]</scope>
    <source>
        <strain evidence="8 9">CBS 962.96</strain>
    </source>
</reference>
<evidence type="ECO:0000313" key="9">
    <source>
        <dbReference type="Proteomes" id="UP000297245"/>
    </source>
</evidence>
<comment type="subcellular location">
    <subcellularLocation>
        <location evidence="1">Secreted</location>
    </subcellularLocation>
</comment>
<proteinExistence type="predicted"/>
<organism evidence="8 9">
    <name type="scientific">Dendrothele bispora (strain CBS 962.96)</name>
    <dbReference type="NCBI Taxonomy" id="1314807"/>
    <lineage>
        <taxon>Eukaryota</taxon>
        <taxon>Fungi</taxon>
        <taxon>Dikarya</taxon>
        <taxon>Basidiomycota</taxon>
        <taxon>Agaricomycotina</taxon>
        <taxon>Agaricomycetes</taxon>
        <taxon>Agaricomycetidae</taxon>
        <taxon>Agaricales</taxon>
        <taxon>Agaricales incertae sedis</taxon>
        <taxon>Dendrothele</taxon>
    </lineage>
</organism>
<feature type="region of interest" description="Disordered" evidence="5">
    <location>
        <begin position="154"/>
        <end position="210"/>
    </location>
</feature>
<evidence type="ECO:0000256" key="6">
    <source>
        <dbReference type="SAM" id="SignalP"/>
    </source>
</evidence>
<feature type="chain" id="PRO_5020477718" description="CFEM domain-containing protein" evidence="6">
    <location>
        <begin position="23"/>
        <end position="236"/>
    </location>
</feature>
<evidence type="ECO:0000256" key="3">
    <source>
        <dbReference type="ARBA" id="ARBA00022729"/>
    </source>
</evidence>
<sequence>MLSKTFLLTLSFTYLYIQATWAQATSVPECALQCVETAANTAGCQIGDNICLCNSTEFIPDAISCAPSSGCSSDDVARASRILGEMCEASNVTSSTPGTSTGTFSGTRSGSLPSGISLPSTGSGTTVTVTPSLSLSTLSLSRSVTVPISVPSGSGTRTAVSTSAPVSLPTGASSASLSRTIPSATTTLTSSTTPFNGVSTAPPSSQTSNAAVHAMPGSNVGMLALVGVPMILGVGF</sequence>
<dbReference type="InterPro" id="IPR008427">
    <property type="entry name" value="Extracellular_membr_CFEM_dom"/>
</dbReference>
<dbReference type="OrthoDB" id="3045591at2759"/>